<accession>A0ABW1UA26</accession>
<reference evidence="2" key="1">
    <citation type="journal article" date="2019" name="Int. J. Syst. Evol. Microbiol.">
        <title>The Global Catalogue of Microorganisms (GCM) 10K type strain sequencing project: providing services to taxonomists for standard genome sequencing and annotation.</title>
        <authorList>
            <consortium name="The Broad Institute Genomics Platform"/>
            <consortium name="The Broad Institute Genome Sequencing Center for Infectious Disease"/>
            <person name="Wu L."/>
            <person name="Ma J."/>
        </authorList>
    </citation>
    <scope>NUCLEOTIDE SEQUENCE [LARGE SCALE GENOMIC DNA]</scope>
    <source>
        <strain evidence="2">CCM 8893</strain>
    </source>
</reference>
<sequence>MGQQLITNQEIKGQVSTWSKLQERYSPSLSMNITSEEQDTEDKQTYKLVEWTSKHHGLISNYAGYNSAESSGHLNFNDYSDYYNGGNVLVVNAEYLRLNNVMDGHGKGMSFKANDAVTHFLFPEKLKNQANRLAQKYVEQMGLSHMFKDGNAKVAVHLVKNNQNRLTYNPASLDMGYYASSVPDPVIIVVSPESLNGSNSDANRLWNAMMSSNAFSFTDYHKLNRKLVSLGMYKHIGSVKNLV</sequence>
<evidence type="ECO:0000313" key="1">
    <source>
        <dbReference type="EMBL" id="MFC6289269.1"/>
    </source>
</evidence>
<dbReference type="EMBL" id="JBHSSO010000009">
    <property type="protein sequence ID" value="MFC6289269.1"/>
    <property type="molecule type" value="Genomic_DNA"/>
</dbReference>
<proteinExistence type="predicted"/>
<comment type="caution">
    <text evidence="1">The sequence shown here is derived from an EMBL/GenBank/DDBJ whole genome shotgun (WGS) entry which is preliminary data.</text>
</comment>
<keyword evidence="2" id="KW-1185">Reference proteome</keyword>
<dbReference type="RefSeq" id="WP_125575133.1">
    <property type="nucleotide sequence ID" value="NZ_JBHSSO010000009.1"/>
</dbReference>
<organism evidence="1 2">
    <name type="scientific">Levilactobacillus angrenensis</name>
    <dbReference type="NCBI Taxonomy" id="2486020"/>
    <lineage>
        <taxon>Bacteria</taxon>
        <taxon>Bacillati</taxon>
        <taxon>Bacillota</taxon>
        <taxon>Bacilli</taxon>
        <taxon>Lactobacillales</taxon>
        <taxon>Lactobacillaceae</taxon>
        <taxon>Levilactobacillus</taxon>
    </lineage>
</organism>
<dbReference type="Proteomes" id="UP001596258">
    <property type="component" value="Unassembled WGS sequence"/>
</dbReference>
<evidence type="ECO:0000313" key="2">
    <source>
        <dbReference type="Proteomes" id="UP001596258"/>
    </source>
</evidence>
<gene>
    <name evidence="1" type="ORF">ACFP1M_03520</name>
</gene>
<name>A0ABW1UA26_9LACO</name>
<protein>
    <submittedName>
        <fullName evidence="1">Uncharacterized protein</fullName>
    </submittedName>
</protein>